<dbReference type="EMBL" id="JXTC01000041">
    <property type="protein sequence ID" value="PON96052.1"/>
    <property type="molecule type" value="Genomic_DNA"/>
</dbReference>
<accession>A0A2P5FE52</accession>
<dbReference type="OrthoDB" id="10392495at2759"/>
<dbReference type="AlphaFoldDB" id="A0A2P5FE52"/>
<keyword evidence="2" id="KW-1185">Reference proteome</keyword>
<organism evidence="1 2">
    <name type="scientific">Trema orientale</name>
    <name type="common">Charcoal tree</name>
    <name type="synonym">Celtis orientalis</name>
    <dbReference type="NCBI Taxonomy" id="63057"/>
    <lineage>
        <taxon>Eukaryota</taxon>
        <taxon>Viridiplantae</taxon>
        <taxon>Streptophyta</taxon>
        <taxon>Embryophyta</taxon>
        <taxon>Tracheophyta</taxon>
        <taxon>Spermatophyta</taxon>
        <taxon>Magnoliopsida</taxon>
        <taxon>eudicotyledons</taxon>
        <taxon>Gunneridae</taxon>
        <taxon>Pentapetalae</taxon>
        <taxon>rosids</taxon>
        <taxon>fabids</taxon>
        <taxon>Rosales</taxon>
        <taxon>Cannabaceae</taxon>
        <taxon>Trema</taxon>
    </lineage>
</organism>
<protein>
    <submittedName>
        <fullName evidence="1">Uncharacterized protein</fullName>
    </submittedName>
</protein>
<dbReference type="InParanoid" id="A0A2P5FE52"/>
<dbReference type="Proteomes" id="UP000237000">
    <property type="component" value="Unassembled WGS sequence"/>
</dbReference>
<comment type="caution">
    <text evidence="1">The sequence shown here is derived from an EMBL/GenBank/DDBJ whole genome shotgun (WGS) entry which is preliminary data.</text>
</comment>
<sequence>MTGNYLPCPCSSEFRNANQKIKRVLECPNTPSALTLPSLDQLVQSTQWKIKTTKSFGKENLGPYE</sequence>
<gene>
    <name evidence="1" type="ORF">TorRG33x02_083000</name>
</gene>
<proteinExistence type="predicted"/>
<evidence type="ECO:0000313" key="2">
    <source>
        <dbReference type="Proteomes" id="UP000237000"/>
    </source>
</evidence>
<evidence type="ECO:0000313" key="1">
    <source>
        <dbReference type="EMBL" id="PON96052.1"/>
    </source>
</evidence>
<reference evidence="2" key="1">
    <citation type="submission" date="2016-06" db="EMBL/GenBank/DDBJ databases">
        <title>Parallel loss of symbiosis genes in relatives of nitrogen-fixing non-legume Parasponia.</title>
        <authorList>
            <person name="Van Velzen R."/>
            <person name="Holmer R."/>
            <person name="Bu F."/>
            <person name="Rutten L."/>
            <person name="Van Zeijl A."/>
            <person name="Liu W."/>
            <person name="Santuari L."/>
            <person name="Cao Q."/>
            <person name="Sharma T."/>
            <person name="Shen D."/>
            <person name="Roswanjaya Y."/>
            <person name="Wardhani T."/>
            <person name="Kalhor M.S."/>
            <person name="Jansen J."/>
            <person name="Van den Hoogen J."/>
            <person name="Gungor B."/>
            <person name="Hartog M."/>
            <person name="Hontelez J."/>
            <person name="Verver J."/>
            <person name="Yang W.-C."/>
            <person name="Schijlen E."/>
            <person name="Repin R."/>
            <person name="Schilthuizen M."/>
            <person name="Schranz E."/>
            <person name="Heidstra R."/>
            <person name="Miyata K."/>
            <person name="Fedorova E."/>
            <person name="Kohlen W."/>
            <person name="Bisseling T."/>
            <person name="Smit S."/>
            <person name="Geurts R."/>
        </authorList>
    </citation>
    <scope>NUCLEOTIDE SEQUENCE [LARGE SCALE GENOMIC DNA]</scope>
    <source>
        <strain evidence="2">cv. RG33-2</strain>
    </source>
</reference>
<name>A0A2P5FE52_TREOI</name>